<evidence type="ECO:0000313" key="5">
    <source>
        <dbReference type="Proteomes" id="UP000198797"/>
    </source>
</evidence>
<dbReference type="SUPFAM" id="SSF51735">
    <property type="entry name" value="NAD(P)-binding Rossmann-fold domains"/>
    <property type="match status" value="1"/>
</dbReference>
<reference evidence="5" key="1">
    <citation type="submission" date="2016-06" db="EMBL/GenBank/DDBJ databases">
        <authorList>
            <person name="Varghese N."/>
            <person name="Submissions Spin"/>
        </authorList>
    </citation>
    <scope>NUCLEOTIDE SEQUENCE [LARGE SCALE GENOMIC DNA]</scope>
    <source>
        <strain evidence="5">DSM 44100</strain>
    </source>
</reference>
<name>A0A1C5AR24_9ACTN</name>
<organism evidence="4 5">
    <name type="scientific">Micromonospora matsumotoense</name>
    <dbReference type="NCBI Taxonomy" id="121616"/>
    <lineage>
        <taxon>Bacteria</taxon>
        <taxon>Bacillati</taxon>
        <taxon>Actinomycetota</taxon>
        <taxon>Actinomycetes</taxon>
        <taxon>Micromonosporales</taxon>
        <taxon>Micromonosporaceae</taxon>
        <taxon>Micromonospora</taxon>
    </lineage>
</organism>
<evidence type="ECO:0000313" key="4">
    <source>
        <dbReference type="EMBL" id="SCF47687.1"/>
    </source>
</evidence>
<dbReference type="GO" id="GO:0000166">
    <property type="term" value="F:nucleotide binding"/>
    <property type="evidence" value="ECO:0007669"/>
    <property type="project" value="InterPro"/>
</dbReference>
<dbReference type="GO" id="GO:0016491">
    <property type="term" value="F:oxidoreductase activity"/>
    <property type="evidence" value="ECO:0007669"/>
    <property type="project" value="UniProtKB-KW"/>
</dbReference>
<evidence type="ECO:0000256" key="2">
    <source>
        <dbReference type="ARBA" id="ARBA00023002"/>
    </source>
</evidence>
<dbReference type="InterPro" id="IPR036291">
    <property type="entry name" value="NAD(P)-bd_dom_sf"/>
</dbReference>
<gene>
    <name evidence="4" type="ORF">GA0070216_12344</name>
</gene>
<dbReference type="Pfam" id="PF01408">
    <property type="entry name" value="GFO_IDH_MocA"/>
    <property type="match status" value="1"/>
</dbReference>
<dbReference type="PANTHER" id="PTHR43708:SF5">
    <property type="entry name" value="CONSERVED EXPRESSED OXIDOREDUCTASE (EUROFUNG)-RELATED"/>
    <property type="match status" value="1"/>
</dbReference>
<accession>A0A1C5AR24</accession>
<sequence length="278" mass="29816">MRIGMIGTENTHVDQILEYLNVRELAPGTRVVALAGGATERNEQLRAHGGVERIVDAPTELLGQVDAVIITDRHGGLHREHAVPFLAEGLPVFVDKPLACSVADAEAIVAVAREHDALLTSYSALRWIPDTEALVAELPTVGTPQVVVTTGPADEASPYGGIWFYGIHSVDVALRLVPGEIGEVRVERSAETVIARVRVGDTLVVVNLVRPEEIARVPFHAMVVGRTGIAARPLVLDDWYVAPGLEAFLRMVGTGHPPIGYDDLLRPIRVLDAVAAAL</sequence>
<dbReference type="OrthoDB" id="256869at2"/>
<dbReference type="AlphaFoldDB" id="A0A1C5AR24"/>
<protein>
    <submittedName>
        <fullName evidence="4">Predicted dehydrogenase</fullName>
    </submittedName>
</protein>
<dbReference type="InterPro" id="IPR000683">
    <property type="entry name" value="Gfo/Idh/MocA-like_OxRdtase_N"/>
</dbReference>
<comment type="similarity">
    <text evidence="1">Belongs to the Gfo/Idh/MocA family.</text>
</comment>
<proteinExistence type="inferred from homology"/>
<dbReference type="InterPro" id="IPR051317">
    <property type="entry name" value="Gfo/Idh/MocA_oxidoreduct"/>
</dbReference>
<dbReference type="PANTHER" id="PTHR43708">
    <property type="entry name" value="CONSERVED EXPRESSED OXIDOREDUCTASE (EUROFUNG)"/>
    <property type="match status" value="1"/>
</dbReference>
<dbReference type="Gene3D" id="3.40.50.720">
    <property type="entry name" value="NAD(P)-binding Rossmann-like Domain"/>
    <property type="match status" value="1"/>
</dbReference>
<dbReference type="STRING" id="121616.GA0070216_12344"/>
<evidence type="ECO:0000256" key="1">
    <source>
        <dbReference type="ARBA" id="ARBA00010928"/>
    </source>
</evidence>
<evidence type="ECO:0000259" key="3">
    <source>
        <dbReference type="Pfam" id="PF01408"/>
    </source>
</evidence>
<keyword evidence="5" id="KW-1185">Reference proteome</keyword>
<dbReference type="Proteomes" id="UP000198797">
    <property type="component" value="Unassembled WGS sequence"/>
</dbReference>
<dbReference type="EMBL" id="FMCU01000023">
    <property type="protein sequence ID" value="SCF47687.1"/>
    <property type="molecule type" value="Genomic_DNA"/>
</dbReference>
<keyword evidence="2" id="KW-0560">Oxidoreductase</keyword>
<dbReference type="RefSeq" id="WP_091252942.1">
    <property type="nucleotide sequence ID" value="NZ_CP192025.1"/>
</dbReference>
<feature type="domain" description="Gfo/Idh/MocA-like oxidoreductase N-terminal" evidence="3">
    <location>
        <begin position="1"/>
        <end position="120"/>
    </location>
</feature>